<organism evidence="2 3">
    <name type="scientific">Paraburkholderia caledonica</name>
    <dbReference type="NCBI Taxonomy" id="134536"/>
    <lineage>
        <taxon>Bacteria</taxon>
        <taxon>Pseudomonadati</taxon>
        <taxon>Pseudomonadota</taxon>
        <taxon>Betaproteobacteria</taxon>
        <taxon>Burkholderiales</taxon>
        <taxon>Burkholderiaceae</taxon>
        <taxon>Paraburkholderia</taxon>
    </lineage>
</organism>
<proteinExistence type="predicted"/>
<evidence type="ECO:0000313" key="2">
    <source>
        <dbReference type="EMBL" id="MDR6378855.1"/>
    </source>
</evidence>
<gene>
    <name evidence="2" type="ORF">J2776_005577</name>
</gene>
<name>A0ABU1L6P7_9BURK</name>
<sequence length="209" mass="22651">MSTLSRSMRRPARVIAPDSTESGGVSGSSFAPGSATSSERTRRARGFDYAALVRRDSDPEHGALADSNANPFALEDDERDADQHRAPDRTTVAGRVGAGSAPVIEAVYMQQQGFIELAASIAREVARLSANRFVAESGSWELTMRLDPNLLADTVLNLTLSPAGLSLRFDVQDAQAKQLLLLHSGMLERQLKALLDSWSEPRSLTLTIW</sequence>
<dbReference type="Pfam" id="PF09483">
    <property type="entry name" value="HpaP"/>
    <property type="match status" value="1"/>
</dbReference>
<protein>
    <submittedName>
        <fullName evidence="2">Type III secretion control protein HpaP</fullName>
    </submittedName>
</protein>
<dbReference type="EMBL" id="JAVDQN010000006">
    <property type="protein sequence ID" value="MDR6378855.1"/>
    <property type="molecule type" value="Genomic_DNA"/>
</dbReference>
<keyword evidence="3" id="KW-1185">Reference proteome</keyword>
<accession>A0ABU1L6P7</accession>
<comment type="caution">
    <text evidence="2">The sequence shown here is derived from an EMBL/GenBank/DDBJ whole genome shotgun (WGS) entry which is preliminary data.</text>
</comment>
<feature type="region of interest" description="Disordered" evidence="1">
    <location>
        <begin position="1"/>
        <end position="42"/>
    </location>
</feature>
<dbReference type="RefSeq" id="WP_310070784.1">
    <property type="nucleotide sequence ID" value="NZ_JAVDQN010000006.1"/>
</dbReference>
<evidence type="ECO:0000256" key="1">
    <source>
        <dbReference type="SAM" id="MobiDB-lite"/>
    </source>
</evidence>
<dbReference type="Proteomes" id="UP001185254">
    <property type="component" value="Unassembled WGS sequence"/>
</dbReference>
<feature type="compositionally biased region" description="Polar residues" evidence="1">
    <location>
        <begin position="19"/>
        <end position="31"/>
    </location>
</feature>
<dbReference type="NCBIfam" id="TIGR02557">
    <property type="entry name" value="HpaP"/>
    <property type="match status" value="1"/>
</dbReference>
<evidence type="ECO:0000313" key="3">
    <source>
        <dbReference type="Proteomes" id="UP001185254"/>
    </source>
</evidence>
<dbReference type="InterPro" id="IPR013390">
    <property type="entry name" value="T3SS_HpaP"/>
</dbReference>
<reference evidence="2 3" key="1">
    <citation type="submission" date="2023-07" db="EMBL/GenBank/DDBJ databases">
        <title>Sorghum-associated microbial communities from plants grown in Nebraska, USA.</title>
        <authorList>
            <person name="Schachtman D."/>
        </authorList>
    </citation>
    <scope>NUCLEOTIDE SEQUENCE [LARGE SCALE GENOMIC DNA]</scope>
    <source>
        <strain evidence="2 3">DS1039</strain>
    </source>
</reference>